<protein>
    <submittedName>
        <fullName evidence="1">Uncharacterized protein</fullName>
    </submittedName>
</protein>
<sequence>MERLLGTGAACLAGGLPSEEPGTTASGTGWKQAEWPLKWLYQTWLSSMGIPRPSQGRMQATWRDWLLGHYKFKSGKTLALP</sequence>
<keyword evidence="2" id="KW-1185">Reference proteome</keyword>
<dbReference type="EMBL" id="BJYU01000257">
    <property type="protein sequence ID" value="GEO18847.1"/>
    <property type="molecule type" value="Genomic_DNA"/>
</dbReference>
<evidence type="ECO:0000313" key="1">
    <source>
        <dbReference type="EMBL" id="GEO18847.1"/>
    </source>
</evidence>
<dbReference type="AlphaFoldDB" id="A0A512C475"/>
<reference evidence="1 2" key="1">
    <citation type="submission" date="2019-07" db="EMBL/GenBank/DDBJ databases">
        <title>Whole genome shotgun sequence of Microvirga aerophila NBRC 106136.</title>
        <authorList>
            <person name="Hosoyama A."/>
            <person name="Uohara A."/>
            <person name="Ohji S."/>
            <person name="Ichikawa N."/>
        </authorList>
    </citation>
    <scope>NUCLEOTIDE SEQUENCE [LARGE SCALE GENOMIC DNA]</scope>
    <source>
        <strain evidence="1 2">NBRC 106136</strain>
    </source>
</reference>
<dbReference type="Proteomes" id="UP000321085">
    <property type="component" value="Unassembled WGS sequence"/>
</dbReference>
<proteinExistence type="predicted"/>
<gene>
    <name evidence="1" type="ORF">MAE02_65430</name>
</gene>
<comment type="caution">
    <text evidence="1">The sequence shown here is derived from an EMBL/GenBank/DDBJ whole genome shotgun (WGS) entry which is preliminary data.</text>
</comment>
<name>A0A512C475_9HYPH</name>
<accession>A0A512C475</accession>
<organism evidence="1 2">
    <name type="scientific">Microvirga aerophila</name>
    <dbReference type="NCBI Taxonomy" id="670291"/>
    <lineage>
        <taxon>Bacteria</taxon>
        <taxon>Pseudomonadati</taxon>
        <taxon>Pseudomonadota</taxon>
        <taxon>Alphaproteobacteria</taxon>
        <taxon>Hyphomicrobiales</taxon>
        <taxon>Methylobacteriaceae</taxon>
        <taxon>Microvirga</taxon>
    </lineage>
</organism>
<evidence type="ECO:0000313" key="2">
    <source>
        <dbReference type="Proteomes" id="UP000321085"/>
    </source>
</evidence>